<name>A0A7Y9IZS7_9BURK</name>
<keyword evidence="3" id="KW-1185">Reference proteome</keyword>
<feature type="domain" description="YchJ-like middle NTF2-like" evidence="1">
    <location>
        <begin position="29"/>
        <end position="121"/>
    </location>
</feature>
<gene>
    <name evidence="2" type="ORF">FHW18_005383</name>
</gene>
<reference evidence="2 3" key="1">
    <citation type="submission" date="2020-07" db="EMBL/GenBank/DDBJ databases">
        <title>Genomic Encyclopedia of Type Strains, Phase IV (KMG-V): Genome sequencing to study the core and pangenomes of soil and plant-associated prokaryotes.</title>
        <authorList>
            <person name="Whitman W."/>
        </authorList>
    </citation>
    <scope>NUCLEOTIDE SEQUENCE [LARGE SCALE GENOMIC DNA]</scope>
    <source>
        <strain evidence="2 3">SAS40</strain>
    </source>
</reference>
<dbReference type="Gene3D" id="3.10.450.50">
    <property type="match status" value="1"/>
</dbReference>
<evidence type="ECO:0000313" key="2">
    <source>
        <dbReference type="EMBL" id="NYE86064.1"/>
    </source>
</evidence>
<evidence type="ECO:0000259" key="1">
    <source>
        <dbReference type="Pfam" id="PF17775"/>
    </source>
</evidence>
<dbReference type="AlphaFoldDB" id="A0A7Y9IZS7"/>
<dbReference type="PANTHER" id="PTHR33747:SF1">
    <property type="entry name" value="ADENYLATE CYCLASE-ASSOCIATED CAP C-TERMINAL DOMAIN-CONTAINING PROTEIN"/>
    <property type="match status" value="1"/>
</dbReference>
<accession>A0A7Y9IZS7</accession>
<protein>
    <submittedName>
        <fullName evidence="2">SEC-C motif-containing protein</fullName>
    </submittedName>
</protein>
<dbReference type="Pfam" id="PF17775">
    <property type="entry name" value="YchJ_M-like"/>
    <property type="match status" value="1"/>
</dbReference>
<dbReference type="InterPro" id="IPR048469">
    <property type="entry name" value="YchJ-like_M"/>
</dbReference>
<dbReference type="EMBL" id="JACBYR010000003">
    <property type="protein sequence ID" value="NYE86064.1"/>
    <property type="molecule type" value="Genomic_DNA"/>
</dbReference>
<proteinExistence type="predicted"/>
<dbReference type="SUPFAM" id="SSF54427">
    <property type="entry name" value="NTF2-like"/>
    <property type="match status" value="1"/>
</dbReference>
<organism evidence="2 3">
    <name type="scientific">Pigmentiphaga litoralis</name>
    <dbReference type="NCBI Taxonomy" id="516702"/>
    <lineage>
        <taxon>Bacteria</taxon>
        <taxon>Pseudomonadati</taxon>
        <taxon>Pseudomonadota</taxon>
        <taxon>Betaproteobacteria</taxon>
        <taxon>Burkholderiales</taxon>
        <taxon>Alcaligenaceae</taxon>
        <taxon>Pigmentiphaga</taxon>
    </lineage>
</organism>
<sequence>MCPCGVRLPYVACCGRWHTGPDRLKAPDAPSLMRSRYSAFVLDDLDYLLDTWHPSTRPITLDPNPPGMQWLGLELRGHADAGDDQATVEFVARSKFAGRAQRMHEVSRFTREAGIWQYVDGAFPKEARRAAR</sequence>
<dbReference type="InterPro" id="IPR032710">
    <property type="entry name" value="NTF2-like_dom_sf"/>
</dbReference>
<comment type="caution">
    <text evidence="2">The sequence shown here is derived from an EMBL/GenBank/DDBJ whole genome shotgun (WGS) entry which is preliminary data.</text>
</comment>
<dbReference type="Proteomes" id="UP000542125">
    <property type="component" value="Unassembled WGS sequence"/>
</dbReference>
<dbReference type="PANTHER" id="PTHR33747">
    <property type="entry name" value="UPF0225 PROTEIN SCO1677"/>
    <property type="match status" value="1"/>
</dbReference>
<evidence type="ECO:0000313" key="3">
    <source>
        <dbReference type="Proteomes" id="UP000542125"/>
    </source>
</evidence>